<dbReference type="STRING" id="685588.A0A067SG58"/>
<feature type="region of interest" description="Disordered" evidence="1">
    <location>
        <begin position="206"/>
        <end position="244"/>
    </location>
</feature>
<feature type="compositionally biased region" description="Polar residues" evidence="1">
    <location>
        <begin position="399"/>
        <end position="415"/>
    </location>
</feature>
<proteinExistence type="predicted"/>
<feature type="compositionally biased region" description="Low complexity" evidence="1">
    <location>
        <begin position="449"/>
        <end position="470"/>
    </location>
</feature>
<sequence length="512" mass="58230">MSRSDADKVRLQYNRLAKQKSRKLGEAQSSAFWKAQISQNFESRTCNPNTLGKSEGSDSQDILVDIEDQVSMTTDAEYVSQDWPKGERRCQATLSSEEESIEEEGVRRQAKFRREANLRQEDELRREVGLEQEAELRQEAEYRYQAELRQEAEHRREAELRQEAEHRRDAELRQEAEHRREAELRHEDQLKREEEAAQVKVEKAWKKQQERIAKGQERRRTKQENAKQQRKEQQEARSKRIEEAKMSAIENRQVHFNRYDKSWNELRSGNHLLCKGSLSFSQIPWPILGAGPFRLLDLTEEKINQFITHKERVGSVPDLTTILRTELLRWHSDKFSIAVLPLVMARDAEVVKEGLHLVVVELTAMKMKLRNKMGRRLMTSVTTTMMTEEEGAEIEKQKQMNSNNPKVLSGPSTPVVSDGKDGTSSPTTRKPSTPPAVPTVPIPDVHHNAASGTASGAPPTTATSDASPTSLHIVPHAYGASSPTGTSGTAVAADKEREKQEVACRKAEQRES</sequence>
<organism evidence="2 3">
    <name type="scientific">Galerina marginata (strain CBS 339.88)</name>
    <dbReference type="NCBI Taxonomy" id="685588"/>
    <lineage>
        <taxon>Eukaryota</taxon>
        <taxon>Fungi</taxon>
        <taxon>Dikarya</taxon>
        <taxon>Basidiomycota</taxon>
        <taxon>Agaricomycotina</taxon>
        <taxon>Agaricomycetes</taxon>
        <taxon>Agaricomycetidae</taxon>
        <taxon>Agaricales</taxon>
        <taxon>Agaricineae</taxon>
        <taxon>Strophariaceae</taxon>
        <taxon>Galerina</taxon>
    </lineage>
</organism>
<name>A0A067SG58_GALM3</name>
<dbReference type="EMBL" id="KL142405">
    <property type="protein sequence ID" value="KDR68957.1"/>
    <property type="molecule type" value="Genomic_DNA"/>
</dbReference>
<keyword evidence="3" id="KW-1185">Reference proteome</keyword>
<dbReference type="AlphaFoldDB" id="A0A067SG58"/>
<evidence type="ECO:0000256" key="1">
    <source>
        <dbReference type="SAM" id="MobiDB-lite"/>
    </source>
</evidence>
<evidence type="ECO:0000313" key="3">
    <source>
        <dbReference type="Proteomes" id="UP000027222"/>
    </source>
</evidence>
<feature type="region of interest" description="Disordered" evidence="1">
    <location>
        <begin position="155"/>
        <end position="191"/>
    </location>
</feature>
<dbReference type="HOGENOM" id="CLU_532141_0_0_1"/>
<protein>
    <submittedName>
        <fullName evidence="2">Uncharacterized protein</fullName>
    </submittedName>
</protein>
<feature type="compositionally biased region" description="Pro residues" evidence="1">
    <location>
        <begin position="432"/>
        <end position="441"/>
    </location>
</feature>
<accession>A0A067SG58</accession>
<gene>
    <name evidence="2" type="ORF">GALMADRAFT_215516</name>
</gene>
<feature type="region of interest" description="Disordered" evidence="1">
    <location>
        <begin position="390"/>
        <end position="512"/>
    </location>
</feature>
<dbReference type="Proteomes" id="UP000027222">
    <property type="component" value="Unassembled WGS sequence"/>
</dbReference>
<dbReference type="OrthoDB" id="412109at2759"/>
<feature type="compositionally biased region" description="Basic and acidic residues" evidence="1">
    <location>
        <begin position="493"/>
        <end position="512"/>
    </location>
</feature>
<evidence type="ECO:0000313" key="2">
    <source>
        <dbReference type="EMBL" id="KDR68957.1"/>
    </source>
</evidence>
<reference evidence="3" key="1">
    <citation type="journal article" date="2014" name="Proc. Natl. Acad. Sci. U.S.A.">
        <title>Extensive sampling of basidiomycete genomes demonstrates inadequacy of the white-rot/brown-rot paradigm for wood decay fungi.</title>
        <authorList>
            <person name="Riley R."/>
            <person name="Salamov A.A."/>
            <person name="Brown D.W."/>
            <person name="Nagy L.G."/>
            <person name="Floudas D."/>
            <person name="Held B.W."/>
            <person name="Levasseur A."/>
            <person name="Lombard V."/>
            <person name="Morin E."/>
            <person name="Otillar R."/>
            <person name="Lindquist E.A."/>
            <person name="Sun H."/>
            <person name="LaButti K.M."/>
            <person name="Schmutz J."/>
            <person name="Jabbour D."/>
            <person name="Luo H."/>
            <person name="Baker S.E."/>
            <person name="Pisabarro A.G."/>
            <person name="Walton J.D."/>
            <person name="Blanchette R.A."/>
            <person name="Henrissat B."/>
            <person name="Martin F."/>
            <person name="Cullen D."/>
            <person name="Hibbett D.S."/>
            <person name="Grigoriev I.V."/>
        </authorList>
    </citation>
    <scope>NUCLEOTIDE SEQUENCE [LARGE SCALE GENOMIC DNA]</scope>
    <source>
        <strain evidence="3">CBS 339.88</strain>
    </source>
</reference>